<evidence type="ECO:0008006" key="2">
    <source>
        <dbReference type="Google" id="ProtNLM"/>
    </source>
</evidence>
<dbReference type="NCBIfam" id="NF035939">
    <property type="entry name" value="TIM_EboE"/>
    <property type="match status" value="1"/>
</dbReference>
<dbReference type="InterPro" id="IPR036237">
    <property type="entry name" value="Xyl_isomerase-like_sf"/>
</dbReference>
<dbReference type="AlphaFoldDB" id="A0A3B0WPL2"/>
<gene>
    <name evidence="1" type="ORF">MNBD_GAMMA06-813</name>
</gene>
<dbReference type="EMBL" id="UOFD01000056">
    <property type="protein sequence ID" value="VAW53002.1"/>
    <property type="molecule type" value="Genomic_DNA"/>
</dbReference>
<organism evidence="1">
    <name type="scientific">hydrothermal vent metagenome</name>
    <dbReference type="NCBI Taxonomy" id="652676"/>
    <lineage>
        <taxon>unclassified sequences</taxon>
        <taxon>metagenomes</taxon>
        <taxon>ecological metagenomes</taxon>
    </lineage>
</organism>
<proteinExistence type="predicted"/>
<dbReference type="SUPFAM" id="SSF51658">
    <property type="entry name" value="Xylose isomerase-like"/>
    <property type="match status" value="1"/>
</dbReference>
<protein>
    <recommendedName>
        <fullName evidence="2">Xylose isomerase-like TIM barrel domain-containing protein</fullName>
    </recommendedName>
</protein>
<evidence type="ECO:0000313" key="1">
    <source>
        <dbReference type="EMBL" id="VAW53002.1"/>
    </source>
</evidence>
<sequence>MKPDELTTATTSTTGWSPDNITYCSNVHAGENLDDILRNLDQFNQAVRQQRGLNAMTSGLWLSAIAAETLKDPDQLIRFKHRLSATNINLTSINGFPFGNFHDEQVKEKVYLPDWSDTARLNYTKNLADILANCLPENTTLGAISTLPLGYKLFWNKNKQTAANKNIQAMLQYLAKLYQTTSKKIILCIEMEPDCVLESTENLLHYFQQHVQGKMLHCEFLGICFDVCHQAVMFEDIKLSLTKIIAAGIRIGKIQLSNALQVNLNTPNTQQTLQYLHEFSEPKYLHQVKAINSNQQLQSSTDLTAALLALKKSSNDTLPLTSLWRIHFHVPLHTETLLHPSLSTTKQALYDVFDFLQQHKNVKPYLEVETYSWQVLPESLRPMNNAQLIDGIVSELNWVQNELQKRNLLTEM</sequence>
<accession>A0A3B0WPL2</accession>
<name>A0A3B0WPL2_9ZZZZ</name>
<dbReference type="Gene3D" id="3.20.20.150">
    <property type="entry name" value="Divalent-metal-dependent TIM barrel enzymes"/>
    <property type="match status" value="1"/>
</dbReference>
<reference evidence="1" key="1">
    <citation type="submission" date="2018-06" db="EMBL/GenBank/DDBJ databases">
        <authorList>
            <person name="Zhirakovskaya E."/>
        </authorList>
    </citation>
    <scope>NUCLEOTIDE SEQUENCE</scope>
</reference>